<evidence type="ECO:0000256" key="6">
    <source>
        <dbReference type="SAM" id="MobiDB-lite"/>
    </source>
</evidence>
<keyword evidence="1" id="KW-0479">Metal-binding</keyword>
<dbReference type="InterPro" id="IPR054076">
    <property type="entry name" value="ZUO1-like_ZHD"/>
</dbReference>
<feature type="compositionally biased region" description="Basic and acidic residues" evidence="6">
    <location>
        <begin position="525"/>
        <end position="537"/>
    </location>
</feature>
<dbReference type="InterPro" id="IPR036869">
    <property type="entry name" value="J_dom_sf"/>
</dbReference>
<dbReference type="InterPro" id="IPR051964">
    <property type="entry name" value="Chaperone_stress_response"/>
</dbReference>
<evidence type="ECO:0000256" key="3">
    <source>
        <dbReference type="ARBA" id="ARBA00022833"/>
    </source>
</evidence>
<keyword evidence="10" id="KW-1185">Reference proteome</keyword>
<dbReference type="PRINTS" id="PR00625">
    <property type="entry name" value="JDOMAIN"/>
</dbReference>
<dbReference type="PANTHER" id="PTHR44029:SF1">
    <property type="entry name" value="DNAJ HOMOLOG SUBFAMILY C MEMBER 21"/>
    <property type="match status" value="1"/>
</dbReference>
<dbReference type="SUPFAM" id="SSF46565">
    <property type="entry name" value="Chaperone J-domain"/>
    <property type="match status" value="1"/>
</dbReference>
<dbReference type="GO" id="GO:0008270">
    <property type="term" value="F:zinc ion binding"/>
    <property type="evidence" value="ECO:0007669"/>
    <property type="project" value="UniProtKB-KW"/>
</dbReference>
<dbReference type="InterPro" id="IPR022755">
    <property type="entry name" value="Znf_C2H2_jaz"/>
</dbReference>
<dbReference type="Gene3D" id="3.30.160.60">
    <property type="entry name" value="Classic Zinc Finger"/>
    <property type="match status" value="1"/>
</dbReference>
<dbReference type="Pfam" id="PF12171">
    <property type="entry name" value="zf-C2H2_jaz"/>
    <property type="match status" value="1"/>
</dbReference>
<feature type="domain" description="C2H2-type" evidence="8">
    <location>
        <begin position="339"/>
        <end position="368"/>
    </location>
</feature>
<accession>A0A5J4YQH8</accession>
<sequence>MGTTCYYEELELERDATDAEIKSAYRRLAMRWHPDKHVTGDADAQHAAHVKFQQVQHAYSVLSDAHERAWYDAHRDDILRGDEYDSFDEQGDDLKPCSAARATKLHLYKYFSASAFAGFDEVEEPEKNFFSVFRAVFSQLDEEERHDLQYNSNASNRASAGAFAPSFGRADSAWGEVRDFYGYYDHFNSRLTFAFGDKWKLSDAPNRDIRRAMEKENTRERARLRKEFNAQVRELVAYVKKRDPRVEAQRVAEAERRERERLRVQEEAEQRKKLKQAMLAEYANDADMQQEWRRVDELISELGLGENEAAAGAARANGSAAGGEHASGVEDIQARDVKWDCEVCSKTFRSQKQLQNHENSRKHLENMHLLHERTLELLAEQELGEDEHAGGQNNIGHDTSEISAQSDRAVGDGQDGSVDDEALEEELDAFSKKKSKKKDKKNKKRIGAGFRVETYDKTPSPPSPATGSVASDAELDTLPEETLGTNPRQGHEQELQDYEQQSEPLSAPIMKQKKPTRAKLKKEQRRLARENGDKDTEQPAAADTTVKNELICTSCGLVCTSRNALFTHLKKNPAHAVYK</sequence>
<evidence type="ECO:0000313" key="9">
    <source>
        <dbReference type="EMBL" id="KAA8492647.1"/>
    </source>
</evidence>
<dbReference type="InterPro" id="IPR013087">
    <property type="entry name" value="Znf_C2H2_type"/>
</dbReference>
<dbReference type="Pfam" id="PF00226">
    <property type="entry name" value="DnaJ"/>
    <property type="match status" value="1"/>
</dbReference>
<protein>
    <submittedName>
        <fullName evidence="9">DnaJ-like subfamily C member 21</fullName>
    </submittedName>
</protein>
<dbReference type="OMA" id="RANHEES"/>
<dbReference type="PROSITE" id="PS50076">
    <property type="entry name" value="DNAJ_2"/>
    <property type="match status" value="1"/>
</dbReference>
<dbReference type="PROSITE" id="PS00028">
    <property type="entry name" value="ZINC_FINGER_C2H2_1"/>
    <property type="match status" value="1"/>
</dbReference>
<gene>
    <name evidence="9" type="ORF">FVE85_8154</name>
</gene>
<dbReference type="SMART" id="SM00355">
    <property type="entry name" value="ZnF_C2H2"/>
    <property type="match status" value="2"/>
</dbReference>
<dbReference type="AlphaFoldDB" id="A0A5J4YQH8"/>
<evidence type="ECO:0000259" key="7">
    <source>
        <dbReference type="PROSITE" id="PS50076"/>
    </source>
</evidence>
<name>A0A5J4YQH8_PORPP</name>
<evidence type="ECO:0000313" key="10">
    <source>
        <dbReference type="Proteomes" id="UP000324585"/>
    </source>
</evidence>
<reference evidence="10" key="1">
    <citation type="journal article" date="2019" name="Nat. Commun.">
        <title>Expansion of phycobilisome linker gene families in mesophilic red algae.</title>
        <authorList>
            <person name="Lee J."/>
            <person name="Kim D."/>
            <person name="Bhattacharya D."/>
            <person name="Yoon H.S."/>
        </authorList>
    </citation>
    <scope>NUCLEOTIDE SEQUENCE [LARGE SCALE GENOMIC DNA]</scope>
    <source>
        <strain evidence="10">CCMP 1328</strain>
    </source>
</reference>
<dbReference type="Proteomes" id="UP000324585">
    <property type="component" value="Unassembled WGS sequence"/>
</dbReference>
<feature type="compositionally biased region" description="Basic residues" evidence="6">
    <location>
        <begin position="511"/>
        <end position="524"/>
    </location>
</feature>
<dbReference type="EMBL" id="VRMN01000009">
    <property type="protein sequence ID" value="KAA8492647.1"/>
    <property type="molecule type" value="Genomic_DNA"/>
</dbReference>
<keyword evidence="2 4" id="KW-0863">Zinc-finger</keyword>
<dbReference type="SUPFAM" id="SSF57667">
    <property type="entry name" value="beta-beta-alpha zinc fingers"/>
    <property type="match status" value="1"/>
</dbReference>
<feature type="coiled-coil region" evidence="5">
    <location>
        <begin position="245"/>
        <end position="285"/>
    </location>
</feature>
<dbReference type="InterPro" id="IPR018253">
    <property type="entry name" value="DnaJ_domain_CS"/>
</dbReference>
<dbReference type="CDD" id="cd06257">
    <property type="entry name" value="DnaJ"/>
    <property type="match status" value="1"/>
</dbReference>
<evidence type="ECO:0000256" key="4">
    <source>
        <dbReference type="PROSITE-ProRule" id="PRU00042"/>
    </source>
</evidence>
<proteinExistence type="predicted"/>
<dbReference type="Pfam" id="PF21884">
    <property type="entry name" value="ZUO1-like_ZHD"/>
    <property type="match status" value="1"/>
</dbReference>
<keyword evidence="5" id="KW-0175">Coiled coil</keyword>
<dbReference type="GO" id="GO:0005737">
    <property type="term" value="C:cytoplasm"/>
    <property type="evidence" value="ECO:0007669"/>
    <property type="project" value="TreeGrafter"/>
</dbReference>
<dbReference type="PROSITE" id="PS50157">
    <property type="entry name" value="ZINC_FINGER_C2H2_2"/>
    <property type="match status" value="1"/>
</dbReference>
<evidence type="ECO:0000256" key="2">
    <source>
        <dbReference type="ARBA" id="ARBA00022771"/>
    </source>
</evidence>
<evidence type="ECO:0000256" key="1">
    <source>
        <dbReference type="ARBA" id="ARBA00022723"/>
    </source>
</evidence>
<feature type="region of interest" description="Disordered" evidence="6">
    <location>
        <begin position="450"/>
        <end position="544"/>
    </location>
</feature>
<dbReference type="OrthoDB" id="5894at2759"/>
<dbReference type="Gene3D" id="1.10.287.110">
    <property type="entry name" value="DnaJ domain"/>
    <property type="match status" value="1"/>
</dbReference>
<organism evidence="9 10">
    <name type="scientific">Porphyridium purpureum</name>
    <name type="common">Red alga</name>
    <name type="synonym">Porphyridium cruentum</name>
    <dbReference type="NCBI Taxonomy" id="35688"/>
    <lineage>
        <taxon>Eukaryota</taxon>
        <taxon>Rhodophyta</taxon>
        <taxon>Bangiophyceae</taxon>
        <taxon>Porphyridiales</taxon>
        <taxon>Porphyridiaceae</taxon>
        <taxon>Porphyridium</taxon>
    </lineage>
</organism>
<dbReference type="InterPro" id="IPR036236">
    <property type="entry name" value="Znf_C2H2_sf"/>
</dbReference>
<evidence type="ECO:0000259" key="8">
    <source>
        <dbReference type="PROSITE" id="PS50157"/>
    </source>
</evidence>
<keyword evidence="3" id="KW-0862">Zinc</keyword>
<evidence type="ECO:0000256" key="5">
    <source>
        <dbReference type="SAM" id="Coils"/>
    </source>
</evidence>
<dbReference type="PANTHER" id="PTHR44029">
    <property type="entry name" value="DNAJ HOMOLOG SUBFAMILY C MEMBER 21"/>
    <property type="match status" value="1"/>
</dbReference>
<dbReference type="PROSITE" id="PS00636">
    <property type="entry name" value="DNAJ_1"/>
    <property type="match status" value="1"/>
</dbReference>
<dbReference type="InterPro" id="IPR001623">
    <property type="entry name" value="DnaJ_domain"/>
</dbReference>
<feature type="domain" description="J" evidence="7">
    <location>
        <begin position="5"/>
        <end position="75"/>
    </location>
</feature>
<comment type="caution">
    <text evidence="9">The sequence shown here is derived from an EMBL/GenBank/DDBJ whole genome shotgun (WGS) entry which is preliminary data.</text>
</comment>
<dbReference type="SMART" id="SM00271">
    <property type="entry name" value="DnaJ"/>
    <property type="match status" value="1"/>
</dbReference>